<keyword evidence="1" id="KW-0812">Transmembrane</keyword>
<protein>
    <submittedName>
        <fullName evidence="2">Uncharacterized protein</fullName>
    </submittedName>
</protein>
<keyword evidence="1" id="KW-0472">Membrane</keyword>
<evidence type="ECO:0000256" key="1">
    <source>
        <dbReference type="SAM" id="Phobius"/>
    </source>
</evidence>
<evidence type="ECO:0000313" key="3">
    <source>
        <dbReference type="Proteomes" id="UP000316213"/>
    </source>
</evidence>
<dbReference type="EMBL" id="SJPM01000005">
    <property type="protein sequence ID" value="TWT96591.1"/>
    <property type="molecule type" value="Genomic_DNA"/>
</dbReference>
<comment type="caution">
    <text evidence="2">The sequence shown here is derived from an EMBL/GenBank/DDBJ whole genome shotgun (WGS) entry which is preliminary data.</text>
</comment>
<gene>
    <name evidence="2" type="ORF">Pla100_30740</name>
</gene>
<dbReference type="RefSeq" id="WP_197167954.1">
    <property type="nucleotide sequence ID" value="NZ_SJPM01000005.1"/>
</dbReference>
<reference evidence="2 3" key="1">
    <citation type="submission" date="2019-02" db="EMBL/GenBank/DDBJ databases">
        <title>Deep-cultivation of Planctomycetes and their phenomic and genomic characterization uncovers novel biology.</title>
        <authorList>
            <person name="Wiegand S."/>
            <person name="Jogler M."/>
            <person name="Boedeker C."/>
            <person name="Pinto D."/>
            <person name="Vollmers J."/>
            <person name="Rivas-Marin E."/>
            <person name="Kohn T."/>
            <person name="Peeters S.H."/>
            <person name="Heuer A."/>
            <person name="Rast P."/>
            <person name="Oberbeckmann S."/>
            <person name="Bunk B."/>
            <person name="Jeske O."/>
            <person name="Meyerdierks A."/>
            <person name="Storesund J.E."/>
            <person name="Kallscheuer N."/>
            <person name="Luecker S."/>
            <person name="Lage O.M."/>
            <person name="Pohl T."/>
            <person name="Merkel B.J."/>
            <person name="Hornburger P."/>
            <person name="Mueller R.-W."/>
            <person name="Bruemmer F."/>
            <person name="Labrenz M."/>
            <person name="Spormann A.M."/>
            <person name="Op Den Camp H."/>
            <person name="Overmann J."/>
            <person name="Amann R."/>
            <person name="Jetten M.S.M."/>
            <person name="Mascher T."/>
            <person name="Medema M.H."/>
            <person name="Devos D.P."/>
            <person name="Kaster A.-K."/>
            <person name="Ovreas L."/>
            <person name="Rohde M."/>
            <person name="Galperin M.Y."/>
            <person name="Jogler C."/>
        </authorList>
    </citation>
    <scope>NUCLEOTIDE SEQUENCE [LARGE SCALE GENOMIC DNA]</scope>
    <source>
        <strain evidence="2 3">Pla100</strain>
    </source>
</reference>
<feature type="transmembrane region" description="Helical" evidence="1">
    <location>
        <begin position="6"/>
        <end position="26"/>
    </location>
</feature>
<dbReference type="Proteomes" id="UP000316213">
    <property type="component" value="Unassembled WGS sequence"/>
</dbReference>
<dbReference type="AlphaFoldDB" id="A0A5C6ABZ8"/>
<organism evidence="2 3">
    <name type="scientific">Neorhodopirellula pilleata</name>
    <dbReference type="NCBI Taxonomy" id="2714738"/>
    <lineage>
        <taxon>Bacteria</taxon>
        <taxon>Pseudomonadati</taxon>
        <taxon>Planctomycetota</taxon>
        <taxon>Planctomycetia</taxon>
        <taxon>Pirellulales</taxon>
        <taxon>Pirellulaceae</taxon>
        <taxon>Neorhodopirellula</taxon>
    </lineage>
</organism>
<name>A0A5C6ABZ8_9BACT</name>
<proteinExistence type="predicted"/>
<keyword evidence="1" id="KW-1133">Transmembrane helix</keyword>
<keyword evidence="3" id="KW-1185">Reference proteome</keyword>
<feature type="transmembrane region" description="Helical" evidence="1">
    <location>
        <begin position="38"/>
        <end position="57"/>
    </location>
</feature>
<sequence length="61" mass="6546">MTAVQTLTAVYLAGVLLPCLVTALTIGRETSWGTMCKLLGRQVAFAVVFSLCLAWGGRWLS</sequence>
<evidence type="ECO:0000313" key="2">
    <source>
        <dbReference type="EMBL" id="TWT96591.1"/>
    </source>
</evidence>
<accession>A0A5C6ABZ8</accession>